<reference evidence="2" key="1">
    <citation type="journal article" date="2014" name="Front. Microbiol.">
        <title>High frequency of phylogenetically diverse reductive dehalogenase-homologous genes in deep subseafloor sedimentary metagenomes.</title>
        <authorList>
            <person name="Kawai M."/>
            <person name="Futagami T."/>
            <person name="Toyoda A."/>
            <person name="Takaki Y."/>
            <person name="Nishi S."/>
            <person name="Hori S."/>
            <person name="Arai W."/>
            <person name="Tsubouchi T."/>
            <person name="Morono Y."/>
            <person name="Uchiyama I."/>
            <person name="Ito T."/>
            <person name="Fujiyama A."/>
            <person name="Inagaki F."/>
            <person name="Takami H."/>
        </authorList>
    </citation>
    <scope>NUCLEOTIDE SEQUENCE</scope>
    <source>
        <strain evidence="2">Expedition CK06-06</strain>
    </source>
</reference>
<dbReference type="AlphaFoldDB" id="X1IEI7"/>
<dbReference type="EMBL" id="BARU01030548">
    <property type="protein sequence ID" value="GAH64499.1"/>
    <property type="molecule type" value="Genomic_DNA"/>
</dbReference>
<dbReference type="GO" id="GO:0008270">
    <property type="term" value="F:zinc ion binding"/>
    <property type="evidence" value="ECO:0007669"/>
    <property type="project" value="InterPro"/>
</dbReference>
<organism evidence="2">
    <name type="scientific">marine sediment metagenome</name>
    <dbReference type="NCBI Taxonomy" id="412755"/>
    <lineage>
        <taxon>unclassified sequences</taxon>
        <taxon>metagenomes</taxon>
        <taxon>ecological metagenomes</taxon>
    </lineage>
</organism>
<proteinExistence type="predicted"/>
<accession>X1IEI7</accession>
<evidence type="ECO:0000313" key="2">
    <source>
        <dbReference type="EMBL" id="GAH64499.1"/>
    </source>
</evidence>
<protein>
    <recommendedName>
        <fullName evidence="1">SWIM-type domain-containing protein</fullName>
    </recommendedName>
</protein>
<gene>
    <name evidence="2" type="ORF">S03H2_48453</name>
</gene>
<feature type="domain" description="SWIM-type" evidence="1">
    <location>
        <begin position="38"/>
        <end position="71"/>
    </location>
</feature>
<dbReference type="PROSITE" id="PS50966">
    <property type="entry name" value="ZF_SWIM"/>
    <property type="match status" value="1"/>
</dbReference>
<comment type="caution">
    <text evidence="2">The sequence shown here is derived from an EMBL/GenBank/DDBJ whole genome shotgun (WGS) entry which is preliminary data.</text>
</comment>
<dbReference type="InterPro" id="IPR007527">
    <property type="entry name" value="Znf_SWIM"/>
</dbReference>
<name>X1IEI7_9ZZZZ</name>
<sequence>MRSSLIGKIEKAKRYAQEPDRVTLSSLTADFRGDNNNYKLSYADGKWQCNCHFFSQWETCSHTMALQQMLANMLPKEALTSPIVTQP</sequence>
<evidence type="ECO:0000259" key="1">
    <source>
        <dbReference type="PROSITE" id="PS50966"/>
    </source>
</evidence>